<dbReference type="Gene3D" id="1.20.1070.10">
    <property type="entry name" value="Rhodopsin 7-helix transmembrane proteins"/>
    <property type="match status" value="2"/>
</dbReference>
<keyword evidence="8" id="KW-0807">Transducer</keyword>
<dbReference type="PROSITE" id="PS50262">
    <property type="entry name" value="G_PROTEIN_RECEP_F1_2"/>
    <property type="match status" value="2"/>
</dbReference>
<keyword evidence="4 9" id="KW-1133">Transmembrane helix</keyword>
<feature type="transmembrane region" description="Helical" evidence="9">
    <location>
        <begin position="187"/>
        <end position="206"/>
    </location>
</feature>
<feature type="domain" description="G-protein coupled receptors family 1 profile" evidence="10">
    <location>
        <begin position="324"/>
        <end position="425"/>
    </location>
</feature>
<accession>A0A498LKB5</accession>
<dbReference type="InterPro" id="IPR000276">
    <property type="entry name" value="GPCR_Rhodpsn"/>
</dbReference>
<feature type="transmembrane region" description="Helical" evidence="9">
    <location>
        <begin position="382"/>
        <end position="406"/>
    </location>
</feature>
<feature type="domain" description="G-protein coupled receptors family 1 profile" evidence="10">
    <location>
        <begin position="47"/>
        <end position="251"/>
    </location>
</feature>
<comment type="subcellular location">
    <subcellularLocation>
        <location evidence="1">Cell membrane</location>
        <topology evidence="1">Multi-pass membrane protein</topology>
    </subcellularLocation>
</comment>
<keyword evidence="7 11" id="KW-0675">Receptor</keyword>
<evidence type="ECO:0000256" key="2">
    <source>
        <dbReference type="ARBA" id="ARBA00022475"/>
    </source>
</evidence>
<keyword evidence="2" id="KW-1003">Cell membrane</keyword>
<comment type="caution">
    <text evidence="11">The sequence shown here is derived from an EMBL/GenBank/DDBJ whole genome shotgun (WGS) entry which is preliminary data.</text>
</comment>
<evidence type="ECO:0000256" key="9">
    <source>
        <dbReference type="SAM" id="Phobius"/>
    </source>
</evidence>
<evidence type="ECO:0000313" key="11">
    <source>
        <dbReference type="EMBL" id="RXN08272.1"/>
    </source>
</evidence>
<feature type="transmembrane region" description="Helical" evidence="9">
    <location>
        <begin position="312"/>
        <end position="334"/>
    </location>
</feature>
<feature type="transmembrane region" description="Helical" evidence="9">
    <location>
        <begin position="106"/>
        <end position="124"/>
    </location>
</feature>
<reference evidence="11 12" key="1">
    <citation type="submission" date="2018-03" db="EMBL/GenBank/DDBJ databases">
        <title>Draft genome sequence of Rohu Carp (Labeo rohita).</title>
        <authorList>
            <person name="Das P."/>
            <person name="Kushwaha B."/>
            <person name="Joshi C.G."/>
            <person name="Kumar D."/>
            <person name="Nagpure N.S."/>
            <person name="Sahoo L."/>
            <person name="Das S.P."/>
            <person name="Bit A."/>
            <person name="Patnaik S."/>
            <person name="Meher P.K."/>
            <person name="Jayasankar P."/>
            <person name="Koringa P.G."/>
            <person name="Patel N.V."/>
            <person name="Hinsu A.T."/>
            <person name="Kumar R."/>
            <person name="Pandey M."/>
            <person name="Agarwal S."/>
            <person name="Srivastava S."/>
            <person name="Singh M."/>
            <person name="Iquebal M.A."/>
            <person name="Jaiswal S."/>
            <person name="Angadi U.B."/>
            <person name="Kumar N."/>
            <person name="Raza M."/>
            <person name="Shah T.M."/>
            <person name="Rai A."/>
            <person name="Jena J.K."/>
        </authorList>
    </citation>
    <scope>NUCLEOTIDE SEQUENCE [LARGE SCALE GENOMIC DNA]</scope>
    <source>
        <strain evidence="11">DASCIFA01</strain>
        <tissue evidence="11">Testis</tissue>
    </source>
</reference>
<dbReference type="SUPFAM" id="SSF81321">
    <property type="entry name" value="Family A G protein-coupled receptor-like"/>
    <property type="match status" value="2"/>
</dbReference>
<keyword evidence="3 9" id="KW-0812">Transmembrane</keyword>
<protein>
    <submittedName>
        <fullName evidence="11">Chemokine XC receptor 1-like protein</fullName>
    </submittedName>
</protein>
<dbReference type="PRINTS" id="PR00657">
    <property type="entry name" value="CCCHEMOKINER"/>
</dbReference>
<dbReference type="GO" id="GO:0019957">
    <property type="term" value="F:C-C chemokine binding"/>
    <property type="evidence" value="ECO:0007669"/>
    <property type="project" value="TreeGrafter"/>
</dbReference>
<evidence type="ECO:0000256" key="6">
    <source>
        <dbReference type="ARBA" id="ARBA00023136"/>
    </source>
</evidence>
<dbReference type="GO" id="GO:0009897">
    <property type="term" value="C:external side of plasma membrane"/>
    <property type="evidence" value="ECO:0007669"/>
    <property type="project" value="TreeGrafter"/>
</dbReference>
<keyword evidence="12" id="KW-1185">Reference proteome</keyword>
<dbReference type="Pfam" id="PF00001">
    <property type="entry name" value="7tm_1"/>
    <property type="match status" value="2"/>
</dbReference>
<dbReference type="GO" id="GO:0006955">
    <property type="term" value="P:immune response"/>
    <property type="evidence" value="ECO:0007669"/>
    <property type="project" value="TreeGrafter"/>
</dbReference>
<dbReference type="PRINTS" id="PR00237">
    <property type="entry name" value="GPCRRHODOPSN"/>
</dbReference>
<proteinExistence type="predicted"/>
<evidence type="ECO:0000256" key="3">
    <source>
        <dbReference type="ARBA" id="ARBA00022692"/>
    </source>
</evidence>
<sequence length="425" mass="48905">MTDENTTFYNYDSDYPDELCRKEKVVKVGSIIIPIFFTVVVVLSCIGNILVLVILALYESLKSLTNVFILNLALSDLLFTFGLPFWASYYIWGWTFGEAGCKAVKFLFYFGFYSSVLFLTLMTVQRYMAVVHPLSDWERCRCLSFSPFIVWILSGTVAMLGSYHSKVMAESGSEYCEYGTVEWKSGIAYFQNAFFFIAFVIMGYCYGRMLHTITNSRTNKRHKTVRLIFCIALVFFIGWAPYNIVMFLKSLTFHPFTVCESKELNLDESDRPSLQLQNNMTDKNTTYYYDPFYEDVFCNTEDVVKIGSIDPFFFISVFVLSCICNILVLVFLALIKSLKSLTNIFILNLTLSNLLFIFGLLFSSLYIWGWTFGEAGCKAMEFLFFVGFYSSVLFLTLMTVQCYMPVLHPLSNWERSSITTFIIGS</sequence>
<evidence type="ECO:0000259" key="10">
    <source>
        <dbReference type="PROSITE" id="PS50262"/>
    </source>
</evidence>
<dbReference type="InterPro" id="IPR017452">
    <property type="entry name" value="GPCR_Rhodpsn_7TM"/>
</dbReference>
<feature type="transmembrane region" description="Helical" evidence="9">
    <location>
        <begin position="227"/>
        <end position="248"/>
    </location>
</feature>
<dbReference type="InterPro" id="IPR050119">
    <property type="entry name" value="CCR1-9-like"/>
</dbReference>
<evidence type="ECO:0000256" key="1">
    <source>
        <dbReference type="ARBA" id="ARBA00004651"/>
    </source>
</evidence>
<dbReference type="Proteomes" id="UP000290572">
    <property type="component" value="Unassembled WGS sequence"/>
</dbReference>
<evidence type="ECO:0000256" key="7">
    <source>
        <dbReference type="ARBA" id="ARBA00023170"/>
    </source>
</evidence>
<keyword evidence="5" id="KW-0297">G-protein coupled receptor</keyword>
<dbReference type="PANTHER" id="PTHR10489:SF730">
    <property type="entry name" value="CHEMOKINE XC RECEPTOR 1"/>
    <property type="match status" value="1"/>
</dbReference>
<dbReference type="GO" id="GO:0007204">
    <property type="term" value="P:positive regulation of cytosolic calcium ion concentration"/>
    <property type="evidence" value="ECO:0007669"/>
    <property type="project" value="TreeGrafter"/>
</dbReference>
<gene>
    <name evidence="11" type="ORF">ROHU_011605</name>
</gene>
<feature type="transmembrane region" description="Helical" evidence="9">
    <location>
        <begin position="31"/>
        <end position="55"/>
    </location>
</feature>
<feature type="transmembrane region" description="Helical" evidence="9">
    <location>
        <begin position="346"/>
        <end position="370"/>
    </location>
</feature>
<evidence type="ECO:0000256" key="8">
    <source>
        <dbReference type="ARBA" id="ARBA00023224"/>
    </source>
</evidence>
<dbReference type="STRING" id="84645.A0A498LKB5"/>
<organism evidence="11 12">
    <name type="scientific">Labeo rohita</name>
    <name type="common">Indian major carp</name>
    <name type="synonym">Cyprinus rohita</name>
    <dbReference type="NCBI Taxonomy" id="84645"/>
    <lineage>
        <taxon>Eukaryota</taxon>
        <taxon>Metazoa</taxon>
        <taxon>Chordata</taxon>
        <taxon>Craniata</taxon>
        <taxon>Vertebrata</taxon>
        <taxon>Euteleostomi</taxon>
        <taxon>Actinopterygii</taxon>
        <taxon>Neopterygii</taxon>
        <taxon>Teleostei</taxon>
        <taxon>Ostariophysi</taxon>
        <taxon>Cypriniformes</taxon>
        <taxon>Cyprinidae</taxon>
        <taxon>Labeoninae</taxon>
        <taxon>Labeonini</taxon>
        <taxon>Labeo</taxon>
    </lineage>
</organism>
<dbReference type="PANTHER" id="PTHR10489">
    <property type="entry name" value="CELL ADHESION MOLECULE"/>
    <property type="match status" value="1"/>
</dbReference>
<evidence type="ECO:0000256" key="5">
    <source>
        <dbReference type="ARBA" id="ARBA00023040"/>
    </source>
</evidence>
<keyword evidence="6 9" id="KW-0472">Membrane</keyword>
<dbReference type="GO" id="GO:0060326">
    <property type="term" value="P:cell chemotaxis"/>
    <property type="evidence" value="ECO:0007669"/>
    <property type="project" value="TreeGrafter"/>
</dbReference>
<dbReference type="AlphaFoldDB" id="A0A498LKB5"/>
<dbReference type="EMBL" id="QBIY01013325">
    <property type="protein sequence ID" value="RXN08272.1"/>
    <property type="molecule type" value="Genomic_DNA"/>
</dbReference>
<dbReference type="GO" id="GO:0016493">
    <property type="term" value="F:C-C chemokine receptor activity"/>
    <property type="evidence" value="ECO:0007669"/>
    <property type="project" value="TreeGrafter"/>
</dbReference>
<evidence type="ECO:0000313" key="12">
    <source>
        <dbReference type="Proteomes" id="UP000290572"/>
    </source>
</evidence>
<feature type="transmembrane region" description="Helical" evidence="9">
    <location>
        <begin position="67"/>
        <end position="86"/>
    </location>
</feature>
<dbReference type="InterPro" id="IPR000355">
    <property type="entry name" value="Chemokine_rcpt"/>
</dbReference>
<name>A0A498LKB5_LABRO</name>
<dbReference type="GO" id="GO:0019722">
    <property type="term" value="P:calcium-mediated signaling"/>
    <property type="evidence" value="ECO:0007669"/>
    <property type="project" value="TreeGrafter"/>
</dbReference>
<evidence type="ECO:0000256" key="4">
    <source>
        <dbReference type="ARBA" id="ARBA00022989"/>
    </source>
</evidence>
<feature type="transmembrane region" description="Helical" evidence="9">
    <location>
        <begin position="145"/>
        <end position="163"/>
    </location>
</feature>